<proteinExistence type="predicted"/>
<feature type="region of interest" description="Disordered" evidence="1">
    <location>
        <begin position="340"/>
        <end position="361"/>
    </location>
</feature>
<gene>
    <name evidence="2" type="ORF">ALAG00032_LOCUS8166</name>
</gene>
<accession>A0A7S3JYX4</accession>
<sequence>MFKKSSKRPLGQKLRQRVIDDESPVTFQNHRPAQFNNLSFVNEVEEEGAYYEKNKQIKKKGLFNKAAVTWEKIPSVPMSGPLYDAKSMASLRAAQAVAPPTDNIDMNDAANPEEKEMNGQDARLERAKRRAAMELDDSNEATEERGSESSGEDLDKHQEEAVNYIPLRTKFKNCSNLEEDLDMSYQVEDDDEEILAWEQHLTARGTGTSGAFNLKPQQRKEKQPIQPVDLRKVASDATESAEAARRSVEARQNEVLEHESALAAATADLAISRARIASLTTAKSLVMQAIALPPDQLRTALCRAVALAQDQDDQLGLGVYALDPSLSEDTAMVIERNDQPQHYSQGESSQEQQQDCSADNGADENIRRESTFTYGTISYQQPNHHRNNEAAAFNGVANADAAAALRGGLGFSFS</sequence>
<evidence type="ECO:0000313" key="2">
    <source>
        <dbReference type="EMBL" id="CAE0367417.1"/>
    </source>
</evidence>
<dbReference type="EMBL" id="HBIJ01011970">
    <property type="protein sequence ID" value="CAE0367417.1"/>
    <property type="molecule type" value="Transcribed_RNA"/>
</dbReference>
<feature type="compositionally biased region" description="Basic and acidic residues" evidence="1">
    <location>
        <begin position="112"/>
        <end position="125"/>
    </location>
</feature>
<reference evidence="2" key="1">
    <citation type="submission" date="2021-01" db="EMBL/GenBank/DDBJ databases">
        <authorList>
            <person name="Corre E."/>
            <person name="Pelletier E."/>
            <person name="Niang G."/>
            <person name="Scheremetjew M."/>
            <person name="Finn R."/>
            <person name="Kale V."/>
            <person name="Holt S."/>
            <person name="Cochrane G."/>
            <person name="Meng A."/>
            <person name="Brown T."/>
            <person name="Cohen L."/>
        </authorList>
    </citation>
    <scope>NUCLEOTIDE SEQUENCE</scope>
    <source>
        <strain evidence="2">CCMP1510</strain>
    </source>
</reference>
<feature type="region of interest" description="Disordered" evidence="1">
    <location>
        <begin position="101"/>
        <end position="156"/>
    </location>
</feature>
<evidence type="ECO:0000256" key="1">
    <source>
        <dbReference type="SAM" id="MobiDB-lite"/>
    </source>
</evidence>
<organism evidence="2">
    <name type="scientific">Aureoumbra lagunensis</name>
    <dbReference type="NCBI Taxonomy" id="44058"/>
    <lineage>
        <taxon>Eukaryota</taxon>
        <taxon>Sar</taxon>
        <taxon>Stramenopiles</taxon>
        <taxon>Ochrophyta</taxon>
        <taxon>Pelagophyceae</taxon>
        <taxon>Pelagomonadales</taxon>
        <taxon>Aureoumbra</taxon>
    </lineage>
</organism>
<feature type="compositionally biased region" description="Basic and acidic residues" evidence="1">
    <location>
        <begin position="142"/>
        <end position="156"/>
    </location>
</feature>
<feature type="compositionally biased region" description="Low complexity" evidence="1">
    <location>
        <begin position="344"/>
        <end position="354"/>
    </location>
</feature>
<dbReference type="AlphaFoldDB" id="A0A7S3JYX4"/>
<protein>
    <submittedName>
        <fullName evidence="2">Uncharacterized protein</fullName>
    </submittedName>
</protein>
<feature type="region of interest" description="Disordered" evidence="1">
    <location>
        <begin position="207"/>
        <end position="246"/>
    </location>
</feature>
<name>A0A7S3JYX4_9STRA</name>
<feature type="compositionally biased region" description="Basic and acidic residues" evidence="1">
    <location>
        <begin position="218"/>
        <end position="234"/>
    </location>
</feature>